<protein>
    <submittedName>
        <fullName evidence="1">Uncharacterized protein</fullName>
    </submittedName>
</protein>
<reference evidence="1" key="1">
    <citation type="submission" date="2006-03" db="EMBL/GenBank/DDBJ databases">
        <title>Complete sequence of Rhodopseudomonas palustris BisB18.</title>
        <authorList>
            <consortium name="US DOE Joint Genome Institute"/>
            <person name="Copeland A."/>
            <person name="Lucas S."/>
            <person name="Lapidus A."/>
            <person name="Barry K."/>
            <person name="Detter J.C."/>
            <person name="Glavina del Rio T."/>
            <person name="Hammon N."/>
            <person name="Israni S."/>
            <person name="Dalin E."/>
            <person name="Tice H."/>
            <person name="Pitluck S."/>
            <person name="Chain P."/>
            <person name="Malfatti S."/>
            <person name="Shin M."/>
            <person name="Vergez L."/>
            <person name="Schmutz J."/>
            <person name="Larimer F."/>
            <person name="Land M."/>
            <person name="Hauser L."/>
            <person name="Pelletier D.A."/>
            <person name="Kyrpides N."/>
            <person name="Anderson I."/>
            <person name="Oda Y."/>
            <person name="Harwood C.S."/>
            <person name="Richardson P."/>
        </authorList>
    </citation>
    <scope>NUCLEOTIDE SEQUENCE [LARGE SCALE GENOMIC DNA]</scope>
    <source>
        <strain evidence="1">BisB18</strain>
    </source>
</reference>
<dbReference type="eggNOG" id="COG4570">
    <property type="taxonomic scope" value="Bacteria"/>
</dbReference>
<dbReference type="AlphaFoldDB" id="Q20Y71"/>
<dbReference type="KEGG" id="rpc:RPC_4392"/>
<dbReference type="STRING" id="316056.RPC_4392"/>
<accession>Q20Y71</accession>
<organism evidence="1">
    <name type="scientific">Rhodopseudomonas palustris (strain BisB18)</name>
    <dbReference type="NCBI Taxonomy" id="316056"/>
    <lineage>
        <taxon>Bacteria</taxon>
        <taxon>Pseudomonadati</taxon>
        <taxon>Pseudomonadota</taxon>
        <taxon>Alphaproteobacteria</taxon>
        <taxon>Hyphomicrobiales</taxon>
        <taxon>Nitrobacteraceae</taxon>
        <taxon>Rhodopseudomonas</taxon>
    </lineage>
</organism>
<name>Q20Y71_RHOPB</name>
<dbReference type="SUPFAM" id="SSF103084">
    <property type="entry name" value="Holliday junction resolvase RusA"/>
    <property type="match status" value="1"/>
</dbReference>
<evidence type="ECO:0000313" key="1">
    <source>
        <dbReference type="EMBL" id="ABD89915.1"/>
    </source>
</evidence>
<dbReference type="InterPro" id="IPR008822">
    <property type="entry name" value="Endonuclease_RusA-like"/>
</dbReference>
<dbReference type="EMBL" id="CP000301">
    <property type="protein sequence ID" value="ABD89915.1"/>
    <property type="molecule type" value="Genomic_DNA"/>
</dbReference>
<dbReference type="GO" id="GO:0000287">
    <property type="term" value="F:magnesium ion binding"/>
    <property type="evidence" value="ECO:0007669"/>
    <property type="project" value="InterPro"/>
</dbReference>
<gene>
    <name evidence="1" type="ordered locus">RPC_4392</name>
</gene>
<dbReference type="Gene3D" id="3.30.1330.70">
    <property type="entry name" value="Holliday junction resolvase RusA"/>
    <property type="match status" value="1"/>
</dbReference>
<dbReference type="GO" id="GO:0006281">
    <property type="term" value="P:DNA repair"/>
    <property type="evidence" value="ECO:0007669"/>
    <property type="project" value="InterPro"/>
</dbReference>
<dbReference type="HOGENOM" id="CLU_124977_0_0_5"/>
<dbReference type="OrthoDB" id="959793at2"/>
<sequence length="139" mass="15282">MGADIQFPLEFLVVGTPVSLQAKRRESIEQWKAQIIAASRAALPEGHFASGSPIAATLFYFPASEMAGDIDNIIKPVLDALGRNVYLDDRQVHRVLVQKFEPGNVFGFGSPSPVLQQALIQSEPVLYIRLSDDPFEDLT</sequence>
<dbReference type="Pfam" id="PF05866">
    <property type="entry name" value="RusA"/>
    <property type="match status" value="1"/>
</dbReference>
<proteinExistence type="predicted"/>
<dbReference type="InterPro" id="IPR036614">
    <property type="entry name" value="RusA-like_sf"/>
</dbReference>
<dbReference type="RefSeq" id="WP_011474796.1">
    <property type="nucleotide sequence ID" value="NC_007925.1"/>
</dbReference>
<dbReference type="GO" id="GO:0006310">
    <property type="term" value="P:DNA recombination"/>
    <property type="evidence" value="ECO:0007669"/>
    <property type="project" value="InterPro"/>
</dbReference>